<evidence type="ECO:0000256" key="2">
    <source>
        <dbReference type="SAM" id="SignalP"/>
    </source>
</evidence>
<dbReference type="EMBL" id="JAQIZT010000015">
    <property type="protein sequence ID" value="KAJ6970209.1"/>
    <property type="molecule type" value="Genomic_DNA"/>
</dbReference>
<gene>
    <name evidence="3" type="ORF">NC653_034698</name>
    <name evidence="4" type="ORF">NC653_034710</name>
</gene>
<evidence type="ECO:0000256" key="1">
    <source>
        <dbReference type="SAM" id="Phobius"/>
    </source>
</evidence>
<evidence type="ECO:0000313" key="5">
    <source>
        <dbReference type="Proteomes" id="UP001164929"/>
    </source>
</evidence>
<keyword evidence="1" id="KW-1133">Transmembrane helix</keyword>
<sequence length="107" mass="11906">MPLCCTAPFVLSLYTVHLLHFYTTAPSNSMAKSKKKSTTLRSVQGDFKLQASRQISLTLELNFTANLRFNLTQALQLKPLHLVSKLLLFLSIPCWICLLGLVVLANG</sequence>
<dbReference type="AlphaFoldDB" id="A0AAD6PWG9"/>
<proteinExistence type="predicted"/>
<evidence type="ECO:0000313" key="4">
    <source>
        <dbReference type="EMBL" id="KAJ6970209.1"/>
    </source>
</evidence>
<organism evidence="4 5">
    <name type="scientific">Populus alba x Populus x berolinensis</name>
    <dbReference type="NCBI Taxonomy" id="444605"/>
    <lineage>
        <taxon>Eukaryota</taxon>
        <taxon>Viridiplantae</taxon>
        <taxon>Streptophyta</taxon>
        <taxon>Embryophyta</taxon>
        <taxon>Tracheophyta</taxon>
        <taxon>Spermatophyta</taxon>
        <taxon>Magnoliopsida</taxon>
        <taxon>eudicotyledons</taxon>
        <taxon>Gunneridae</taxon>
        <taxon>Pentapetalae</taxon>
        <taxon>rosids</taxon>
        <taxon>fabids</taxon>
        <taxon>Malpighiales</taxon>
        <taxon>Salicaceae</taxon>
        <taxon>Saliceae</taxon>
        <taxon>Populus</taxon>
    </lineage>
</organism>
<feature type="chain" id="PRO_5042441611" evidence="2">
    <location>
        <begin position="19"/>
        <end position="107"/>
    </location>
</feature>
<dbReference type="EMBL" id="JAQIZT010000015">
    <property type="protein sequence ID" value="KAJ6970197.1"/>
    <property type="molecule type" value="Genomic_DNA"/>
</dbReference>
<name>A0AAD6PWG9_9ROSI</name>
<keyword evidence="5" id="KW-1185">Reference proteome</keyword>
<accession>A0AAD6PWG9</accession>
<feature type="transmembrane region" description="Helical" evidence="1">
    <location>
        <begin position="86"/>
        <end position="105"/>
    </location>
</feature>
<keyword evidence="2" id="KW-0732">Signal</keyword>
<evidence type="ECO:0000313" key="3">
    <source>
        <dbReference type="EMBL" id="KAJ6970197.1"/>
    </source>
</evidence>
<keyword evidence="1" id="KW-0472">Membrane</keyword>
<comment type="caution">
    <text evidence="4">The sequence shown here is derived from an EMBL/GenBank/DDBJ whole genome shotgun (WGS) entry which is preliminary data.</text>
</comment>
<dbReference type="Proteomes" id="UP001164929">
    <property type="component" value="Chromosome 15"/>
</dbReference>
<reference evidence="4" key="1">
    <citation type="journal article" date="2023" name="Mol. Ecol. Resour.">
        <title>Chromosome-level genome assembly of a triploid poplar Populus alba 'Berolinensis'.</title>
        <authorList>
            <person name="Chen S."/>
            <person name="Yu Y."/>
            <person name="Wang X."/>
            <person name="Wang S."/>
            <person name="Zhang T."/>
            <person name="Zhou Y."/>
            <person name="He R."/>
            <person name="Meng N."/>
            <person name="Wang Y."/>
            <person name="Liu W."/>
            <person name="Liu Z."/>
            <person name="Liu J."/>
            <person name="Guo Q."/>
            <person name="Huang H."/>
            <person name="Sederoff R.R."/>
            <person name="Wang G."/>
            <person name="Qu G."/>
            <person name="Chen S."/>
        </authorList>
    </citation>
    <scope>NUCLEOTIDE SEQUENCE</scope>
    <source>
        <strain evidence="4">SC-2020</strain>
    </source>
</reference>
<feature type="signal peptide" evidence="2">
    <location>
        <begin position="1"/>
        <end position="18"/>
    </location>
</feature>
<protein>
    <submittedName>
        <fullName evidence="4">Uncharacterized protein</fullName>
    </submittedName>
</protein>
<keyword evidence="1" id="KW-0812">Transmembrane</keyword>